<dbReference type="AlphaFoldDB" id="A0A803QSH5"/>
<keyword evidence="3" id="KW-1185">Reference proteome</keyword>
<dbReference type="Gramene" id="evm.model.ctgX50.1">
    <property type="protein sequence ID" value="cds.evm.model.ctgX50.1"/>
    <property type="gene ID" value="evm.TU.ctgX50.1"/>
</dbReference>
<dbReference type="Proteomes" id="UP000596661">
    <property type="component" value="Unassembled WGS sequence"/>
</dbReference>
<evidence type="ECO:0000256" key="1">
    <source>
        <dbReference type="SAM" id="Phobius"/>
    </source>
</evidence>
<name>A0A803QSH5_CANSA</name>
<keyword evidence="1" id="KW-0812">Transmembrane</keyword>
<proteinExistence type="predicted"/>
<reference evidence="2" key="1">
    <citation type="submission" date="2021-03" db="UniProtKB">
        <authorList>
            <consortium name="EnsemblPlants"/>
        </authorList>
    </citation>
    <scope>IDENTIFICATION</scope>
</reference>
<sequence length="63" mass="7039">YGDFWDSVNHSLHAFKLPWNHFLIISSSVVVTTADGTIGALNIKATWRVRLGGCLLEHMAWNA</sequence>
<accession>A0A803QSH5</accession>
<evidence type="ECO:0000313" key="3">
    <source>
        <dbReference type="Proteomes" id="UP000596661"/>
    </source>
</evidence>
<feature type="transmembrane region" description="Helical" evidence="1">
    <location>
        <begin position="20"/>
        <end position="41"/>
    </location>
</feature>
<keyword evidence="1" id="KW-1133">Transmembrane helix</keyword>
<evidence type="ECO:0000313" key="2">
    <source>
        <dbReference type="EnsemblPlants" id="cds.evm.model.ctgX50.1"/>
    </source>
</evidence>
<protein>
    <submittedName>
        <fullName evidence="2">Uncharacterized protein</fullName>
    </submittedName>
</protein>
<keyword evidence="1" id="KW-0472">Membrane</keyword>
<organism evidence="2 3">
    <name type="scientific">Cannabis sativa</name>
    <name type="common">Hemp</name>
    <name type="synonym">Marijuana</name>
    <dbReference type="NCBI Taxonomy" id="3483"/>
    <lineage>
        <taxon>Eukaryota</taxon>
        <taxon>Viridiplantae</taxon>
        <taxon>Streptophyta</taxon>
        <taxon>Embryophyta</taxon>
        <taxon>Tracheophyta</taxon>
        <taxon>Spermatophyta</taxon>
        <taxon>Magnoliopsida</taxon>
        <taxon>eudicotyledons</taxon>
        <taxon>Gunneridae</taxon>
        <taxon>Pentapetalae</taxon>
        <taxon>rosids</taxon>
        <taxon>fabids</taxon>
        <taxon>Rosales</taxon>
        <taxon>Cannabaceae</taxon>
        <taxon>Cannabis</taxon>
    </lineage>
</organism>
<dbReference type="EnsemblPlants" id="evm.model.ctgX50.1">
    <property type="protein sequence ID" value="cds.evm.model.ctgX50.1"/>
    <property type="gene ID" value="evm.TU.ctgX50.1"/>
</dbReference>